<evidence type="ECO:0000313" key="3">
    <source>
        <dbReference type="Proteomes" id="UP001220064"/>
    </source>
</evidence>
<dbReference type="Gene3D" id="3.40.50.2000">
    <property type="entry name" value="Glycogen Phosphorylase B"/>
    <property type="match status" value="1"/>
</dbReference>
<evidence type="ECO:0000259" key="1">
    <source>
        <dbReference type="Pfam" id="PF00535"/>
    </source>
</evidence>
<protein>
    <submittedName>
        <fullName evidence="2">Hyaluronan synthase</fullName>
        <ecNumber evidence="2">2.4.1.212</ecNumber>
    </submittedName>
</protein>
<keyword evidence="2" id="KW-0808">Transferase</keyword>
<dbReference type="EMBL" id="CP063189">
    <property type="protein sequence ID" value="WCZ33367.1"/>
    <property type="molecule type" value="Genomic_DNA"/>
</dbReference>
<dbReference type="InterPro" id="IPR050834">
    <property type="entry name" value="Glycosyltransf_2"/>
</dbReference>
<dbReference type="SUPFAM" id="SSF53448">
    <property type="entry name" value="Nucleotide-diphospho-sugar transferases"/>
    <property type="match status" value="1"/>
</dbReference>
<keyword evidence="3" id="KW-1185">Reference proteome</keyword>
<dbReference type="EC" id="2.4.1.212" evidence="2"/>
<accession>A0ABY7U9I4</accession>
<keyword evidence="2" id="KW-0328">Glycosyltransferase</keyword>
<gene>
    <name evidence="2" type="primary">hyaD</name>
    <name evidence="2" type="ORF">CMASS_09780</name>
</gene>
<dbReference type="PANTHER" id="PTHR43685:SF3">
    <property type="entry name" value="SLR2126 PROTEIN"/>
    <property type="match status" value="1"/>
</dbReference>
<dbReference type="RefSeq" id="WP_022863498.1">
    <property type="nucleotide sequence ID" value="NZ_ATVG01000011.1"/>
</dbReference>
<dbReference type="Gene3D" id="3.90.550.10">
    <property type="entry name" value="Spore Coat Polysaccharide Biosynthesis Protein SpsA, Chain A"/>
    <property type="match status" value="1"/>
</dbReference>
<proteinExistence type="predicted"/>
<dbReference type="GO" id="GO:0050501">
    <property type="term" value="F:hyaluronan synthase activity"/>
    <property type="evidence" value="ECO:0007669"/>
    <property type="project" value="UniProtKB-EC"/>
</dbReference>
<evidence type="ECO:0000313" key="2">
    <source>
        <dbReference type="EMBL" id="WCZ33367.1"/>
    </source>
</evidence>
<name>A0ABY7U9I4_9CORY</name>
<dbReference type="PANTHER" id="PTHR43685">
    <property type="entry name" value="GLYCOSYLTRANSFERASE"/>
    <property type="match status" value="1"/>
</dbReference>
<feature type="domain" description="Glycosyltransferase 2-like" evidence="1">
    <location>
        <begin position="339"/>
        <end position="457"/>
    </location>
</feature>
<reference evidence="2 3" key="1">
    <citation type="submission" date="2020-10" db="EMBL/GenBank/DDBJ databases">
        <title>Complete genome sequence of Corynebacterium massiliense DSM 45435, type strain of Corynebacterium massiliense.</title>
        <authorList>
            <person name="Busche T."/>
            <person name="Kalinowski J."/>
            <person name="Ruckert C."/>
        </authorList>
    </citation>
    <scope>NUCLEOTIDE SEQUENCE [LARGE SCALE GENOMIC DNA]</scope>
    <source>
        <strain evidence="2 3">DSM 45435</strain>
    </source>
</reference>
<organism evidence="2 3">
    <name type="scientific">Corynebacterium massiliense DSM 45435</name>
    <dbReference type="NCBI Taxonomy" id="1121364"/>
    <lineage>
        <taxon>Bacteria</taxon>
        <taxon>Bacillati</taxon>
        <taxon>Actinomycetota</taxon>
        <taxon>Actinomycetes</taxon>
        <taxon>Mycobacteriales</taxon>
        <taxon>Corynebacteriaceae</taxon>
        <taxon>Corynebacterium</taxon>
    </lineage>
</organism>
<dbReference type="InterPro" id="IPR001173">
    <property type="entry name" value="Glyco_trans_2-like"/>
</dbReference>
<dbReference type="InterPro" id="IPR029044">
    <property type="entry name" value="Nucleotide-diphossugar_trans"/>
</dbReference>
<dbReference type="Pfam" id="PF00535">
    <property type="entry name" value="Glycos_transf_2"/>
    <property type="match status" value="1"/>
</dbReference>
<dbReference type="SUPFAM" id="SSF53756">
    <property type="entry name" value="UDP-Glycosyltransferase/glycogen phosphorylase"/>
    <property type="match status" value="1"/>
</dbReference>
<dbReference type="Proteomes" id="UP001220064">
    <property type="component" value="Chromosome"/>
</dbReference>
<sequence length="714" mass="77034">MELTHVIVGPAEHGVTEYARALYDALGASAPCVTAESVAELDAAPGSGSGSTLAAATALHVTFTDHLFGSSPNEAVDTVLRLAGERPLSVSFHDIPQPEEGADRFARRAGAYRRLARRAHVAVVNSEHEAAFFAADDTDSENIDVRVIRLPLPHPAPDVTAGLSPAPNTFGLIGFVYPGKGHQRVIESLERGAGTVVALGKCSAGHEYMADELQEEAARRGIEFELTGFLSDSDMWRRMAQVAVPVCAHHHFSASGSLMRWLAAGRRVLVADSAYAREMDREFPGLITLVGDDEWPQALRRAAADPEFSTPQPAPRWAWSDVAAAWRRAWEKGLWPRVSAIIPHYNAPAQLAEVIAGLEAQDYPGHLEVVVADDGSATLPSPTTRLPLTVVAQEDQGFRAAAARNLGAAHADGDIFCFLDGDTVPRPEYVRHAIAPVLADAHALVVGARYHDGAQAQWLADAYRRTDNLTAADDSAYRFVISAVLTCSRELFEQVLFDASMVGYGGEDWEFAYRAQLHGARLVHAPGAIADHREPDWEERTGIDVAEKNAESVALAHRVAHPSARPDGVIFRTADVEVCLPEETDLRGVEETPGLFHSGVREALIISWLNAGSGNLHVIADAGESADLFSADPRVHPDHRDGARWQVVLTEAFAPSEPLAWDDLAPGPLRDATGRVVGEVRKTSGAATSSGPGLYVDGEILRHPIRLERYFAGW</sequence>